<dbReference type="InterPro" id="IPR037241">
    <property type="entry name" value="E2F-DP_heterodim"/>
</dbReference>
<dbReference type="InterPro" id="IPR036390">
    <property type="entry name" value="WH_DNA-bd_sf"/>
</dbReference>
<feature type="domain" description="E2F/DP family winged-helix DNA-binding" evidence="10">
    <location>
        <begin position="103"/>
        <end position="187"/>
    </location>
</feature>
<evidence type="ECO:0000256" key="1">
    <source>
        <dbReference type="ARBA" id="ARBA00004123"/>
    </source>
</evidence>
<dbReference type="FunFam" id="1.10.10.10:FF:000047">
    <property type="entry name" value="Transcription factor"/>
    <property type="match status" value="1"/>
</dbReference>
<sequence>MNVKQTETARGPRANYVQGTTGAAPPKRVIIPTQSRTIAGSFVAPPAYRGQPPPRCTALSRLETVADEKPDVGLIDIRRSASTTAQLTGDTNPRQAYRAGMGDKSRGLRHFSTKVCEKVKEKGKTNYNEVADELVAEHFDSLSTPPQSVDKQQYDMKNIRRRVYDALNVLMAMNIIQKEKKEIRWVGLPTSSVQECRRLEEDKITRQESIRKKTEQLQELIIQLVAFKTLVQRNRENERSVGRPHSSKVLFLPFIVINTQKDTVVDCSIASDKTEFLFHFDQPFEIHDDIEILKRLGLSYGLDKGDVPPPFREHIKNCLPPALRDYADQIIDGNLTLPMPPVQPPSVQKLIAAPGGVAPAERKVIRPIVGANSVRGAVHPNNRYTVPVKTVVRPRQSAGHATTTVTSSQSYRNARASGAGQPYILPSAQNNTYRTNATTYVVPNPGRVPLATAASSNRRYLQQQQSGRTTVAPPYVTRPTEYSQQQNAQQSYDQDDEIIYEGEYQEYQEP</sequence>
<evidence type="ECO:0000313" key="11">
    <source>
        <dbReference type="Proteomes" id="UP000492821"/>
    </source>
</evidence>
<dbReference type="SUPFAM" id="SSF46785">
    <property type="entry name" value="Winged helix' DNA-binding domain"/>
    <property type="match status" value="1"/>
</dbReference>
<evidence type="ECO:0000256" key="8">
    <source>
        <dbReference type="SAM" id="MobiDB-lite"/>
    </source>
</evidence>
<feature type="compositionally biased region" description="Polar residues" evidence="8">
    <location>
        <begin position="455"/>
        <end position="469"/>
    </location>
</feature>
<dbReference type="Pfam" id="PF02319">
    <property type="entry name" value="WHD_E2F_TDP"/>
    <property type="match status" value="1"/>
</dbReference>
<feature type="compositionally biased region" description="Low complexity" evidence="8">
    <location>
        <begin position="482"/>
        <end position="492"/>
    </location>
</feature>
<keyword evidence="5 7" id="KW-0804">Transcription</keyword>
<dbReference type="AlphaFoldDB" id="A0A7E4ZQ47"/>
<dbReference type="GO" id="GO:0005634">
    <property type="term" value="C:nucleus"/>
    <property type="evidence" value="ECO:0007669"/>
    <property type="project" value="UniProtKB-SubCell"/>
</dbReference>
<evidence type="ECO:0000256" key="2">
    <source>
        <dbReference type="ARBA" id="ARBA00010940"/>
    </source>
</evidence>
<dbReference type="Gene3D" id="1.10.10.10">
    <property type="entry name" value="Winged helix-like DNA-binding domain superfamily/Winged helix DNA-binding domain"/>
    <property type="match status" value="1"/>
</dbReference>
<dbReference type="GO" id="GO:0005667">
    <property type="term" value="C:transcription regulator complex"/>
    <property type="evidence" value="ECO:0007669"/>
    <property type="project" value="InterPro"/>
</dbReference>
<dbReference type="InterPro" id="IPR036388">
    <property type="entry name" value="WH-like_DNA-bd_sf"/>
</dbReference>
<dbReference type="SUPFAM" id="SSF144074">
    <property type="entry name" value="E2F-DP heterodimerization region"/>
    <property type="match status" value="1"/>
</dbReference>
<comment type="similarity">
    <text evidence="2 7">Belongs to the E2F/DP family.</text>
</comment>
<name>A0A7E4ZQ47_PANRE</name>
<proteinExistence type="inferred from homology"/>
<evidence type="ECO:0000259" key="9">
    <source>
        <dbReference type="SMART" id="SM01138"/>
    </source>
</evidence>
<evidence type="ECO:0000256" key="4">
    <source>
        <dbReference type="ARBA" id="ARBA00023125"/>
    </source>
</evidence>
<dbReference type="PANTHER" id="PTHR12548:SF9">
    <property type="entry name" value="TRANSCRIPTION FACTOR DP"/>
    <property type="match status" value="1"/>
</dbReference>
<feature type="domain" description="Transcription factor DP C-terminal" evidence="9">
    <location>
        <begin position="194"/>
        <end position="337"/>
    </location>
</feature>
<evidence type="ECO:0000256" key="6">
    <source>
        <dbReference type="ARBA" id="ARBA00023242"/>
    </source>
</evidence>
<feature type="region of interest" description="Disordered" evidence="8">
    <location>
        <begin position="455"/>
        <end position="510"/>
    </location>
</feature>
<reference evidence="11" key="1">
    <citation type="journal article" date="2013" name="Genetics">
        <title>The draft genome and transcriptome of Panagrellus redivivus are shaped by the harsh demands of a free-living lifestyle.</title>
        <authorList>
            <person name="Srinivasan J."/>
            <person name="Dillman A.R."/>
            <person name="Macchietto M.G."/>
            <person name="Heikkinen L."/>
            <person name="Lakso M."/>
            <person name="Fracchia K.M."/>
            <person name="Antoshechkin I."/>
            <person name="Mortazavi A."/>
            <person name="Wong G."/>
            <person name="Sternberg P.W."/>
        </authorList>
    </citation>
    <scope>NUCLEOTIDE SEQUENCE [LARGE SCALE GENOMIC DNA]</scope>
    <source>
        <strain evidence="11">MT8872</strain>
    </source>
</reference>
<comment type="subcellular location">
    <subcellularLocation>
        <location evidence="1 7">Nucleus</location>
    </subcellularLocation>
</comment>
<evidence type="ECO:0000256" key="7">
    <source>
        <dbReference type="RuleBase" id="RU003796"/>
    </source>
</evidence>
<dbReference type="InterPro" id="IPR014889">
    <property type="entry name" value="Transc_factor_DP_C"/>
</dbReference>
<dbReference type="GO" id="GO:0000977">
    <property type="term" value="F:RNA polymerase II transcription regulatory region sequence-specific DNA binding"/>
    <property type="evidence" value="ECO:0007669"/>
    <property type="project" value="TreeGrafter"/>
</dbReference>
<protein>
    <submittedName>
        <fullName evidence="12">Transcription factor Dp-1</fullName>
    </submittedName>
</protein>
<dbReference type="GO" id="GO:0051726">
    <property type="term" value="P:regulation of cell cycle"/>
    <property type="evidence" value="ECO:0007669"/>
    <property type="project" value="InterPro"/>
</dbReference>
<evidence type="ECO:0000313" key="12">
    <source>
        <dbReference type="WBParaSite" id="Pan_g10444.t1"/>
    </source>
</evidence>
<dbReference type="SMART" id="SM01138">
    <property type="entry name" value="DP"/>
    <property type="match status" value="1"/>
</dbReference>
<keyword evidence="4 7" id="KW-0238">DNA-binding</keyword>
<keyword evidence="6 7" id="KW-0539">Nucleus</keyword>
<dbReference type="InterPro" id="IPR015648">
    <property type="entry name" value="Transcrpt_fac_DP"/>
</dbReference>
<keyword evidence="3 7" id="KW-0805">Transcription regulation</keyword>
<dbReference type="InterPro" id="IPR003316">
    <property type="entry name" value="E2F_WHTH_DNA-bd_dom"/>
</dbReference>
<accession>A0A7E4ZQ47</accession>
<dbReference type="SMART" id="SM01372">
    <property type="entry name" value="E2F_TDP"/>
    <property type="match status" value="1"/>
</dbReference>
<dbReference type="InterPro" id="IPR038168">
    <property type="entry name" value="TF_DP_C_sf"/>
</dbReference>
<dbReference type="Proteomes" id="UP000492821">
    <property type="component" value="Unassembled WGS sequence"/>
</dbReference>
<dbReference type="CDD" id="cd14458">
    <property type="entry name" value="DP_DD"/>
    <property type="match status" value="1"/>
</dbReference>
<feature type="region of interest" description="Disordered" evidence="8">
    <location>
        <begin position="1"/>
        <end position="26"/>
    </location>
</feature>
<reference evidence="12" key="2">
    <citation type="submission" date="2020-10" db="UniProtKB">
        <authorList>
            <consortium name="WormBaseParasite"/>
        </authorList>
    </citation>
    <scope>IDENTIFICATION</scope>
</reference>
<dbReference type="PANTHER" id="PTHR12548">
    <property type="entry name" value="TRANSCRIPTION FACTOR DP"/>
    <property type="match status" value="1"/>
</dbReference>
<organism evidence="11 12">
    <name type="scientific">Panagrellus redivivus</name>
    <name type="common">Microworm</name>
    <dbReference type="NCBI Taxonomy" id="6233"/>
    <lineage>
        <taxon>Eukaryota</taxon>
        <taxon>Metazoa</taxon>
        <taxon>Ecdysozoa</taxon>
        <taxon>Nematoda</taxon>
        <taxon>Chromadorea</taxon>
        <taxon>Rhabditida</taxon>
        <taxon>Tylenchina</taxon>
        <taxon>Panagrolaimomorpha</taxon>
        <taxon>Panagrolaimoidea</taxon>
        <taxon>Panagrolaimidae</taxon>
        <taxon>Panagrellus</taxon>
    </lineage>
</organism>
<dbReference type="GO" id="GO:0000981">
    <property type="term" value="F:DNA-binding transcription factor activity, RNA polymerase II-specific"/>
    <property type="evidence" value="ECO:0007669"/>
    <property type="project" value="TreeGrafter"/>
</dbReference>
<dbReference type="Gene3D" id="1.20.140.80">
    <property type="entry name" value="Transcription factor DP"/>
    <property type="match status" value="1"/>
</dbReference>
<evidence type="ECO:0000259" key="10">
    <source>
        <dbReference type="SMART" id="SM01372"/>
    </source>
</evidence>
<evidence type="ECO:0000256" key="3">
    <source>
        <dbReference type="ARBA" id="ARBA00023015"/>
    </source>
</evidence>
<keyword evidence="11" id="KW-1185">Reference proteome</keyword>
<dbReference type="Pfam" id="PF08781">
    <property type="entry name" value="DP"/>
    <property type="match status" value="1"/>
</dbReference>
<feature type="compositionally biased region" description="Acidic residues" evidence="8">
    <location>
        <begin position="493"/>
        <end position="510"/>
    </location>
</feature>
<dbReference type="WBParaSite" id="Pan_g10444.t1">
    <property type="protein sequence ID" value="Pan_g10444.t1"/>
    <property type="gene ID" value="Pan_g10444"/>
</dbReference>
<evidence type="ECO:0000256" key="5">
    <source>
        <dbReference type="ARBA" id="ARBA00023163"/>
    </source>
</evidence>